<dbReference type="Pfam" id="PF20556">
    <property type="entry name" value="DUF6768"/>
    <property type="match status" value="1"/>
</dbReference>
<dbReference type="EMBL" id="FXYF01000009">
    <property type="protein sequence ID" value="SMX46223.1"/>
    <property type="molecule type" value="Genomic_DNA"/>
</dbReference>
<keyword evidence="1" id="KW-0472">Membrane</keyword>
<dbReference type="AlphaFoldDB" id="A0A238KTR6"/>
<gene>
    <name evidence="2" type="ORF">MAA8898_03366</name>
</gene>
<dbReference type="Proteomes" id="UP000207598">
    <property type="component" value="Unassembled WGS sequence"/>
</dbReference>
<proteinExistence type="predicted"/>
<reference evidence="2 3" key="1">
    <citation type="submission" date="2017-05" db="EMBL/GenBank/DDBJ databases">
        <authorList>
            <person name="Song R."/>
            <person name="Chenine A.L."/>
            <person name="Ruprecht R.M."/>
        </authorList>
    </citation>
    <scope>NUCLEOTIDE SEQUENCE [LARGE SCALE GENOMIC DNA]</scope>
    <source>
        <strain evidence="2 3">CECT 8898</strain>
    </source>
</reference>
<organism evidence="2 3">
    <name type="scientific">Maliponia aquimaris</name>
    <dbReference type="NCBI Taxonomy" id="1673631"/>
    <lineage>
        <taxon>Bacteria</taxon>
        <taxon>Pseudomonadati</taxon>
        <taxon>Pseudomonadota</taxon>
        <taxon>Alphaproteobacteria</taxon>
        <taxon>Rhodobacterales</taxon>
        <taxon>Paracoccaceae</taxon>
        <taxon>Maliponia</taxon>
    </lineage>
</organism>
<evidence type="ECO:0000256" key="1">
    <source>
        <dbReference type="SAM" id="Phobius"/>
    </source>
</evidence>
<feature type="transmembrane region" description="Helical" evidence="1">
    <location>
        <begin position="40"/>
        <end position="61"/>
    </location>
</feature>
<evidence type="ECO:0000313" key="3">
    <source>
        <dbReference type="Proteomes" id="UP000207598"/>
    </source>
</evidence>
<name>A0A238KTR6_9RHOB</name>
<dbReference type="InterPro" id="IPR046659">
    <property type="entry name" value="DUF6768"/>
</dbReference>
<protein>
    <submittedName>
        <fullName evidence="2">Uncharacterized protein</fullName>
    </submittedName>
</protein>
<sequence length="140" mass="15451">MSYLDARIKELATDTEQHLLRSSQPHGWLGLVRAMRAGRLAWIFWISWVVQLALFVLAVIWGLRFFAATDALAALKSGLPATTALILAVQIKTSMAPHLHSERILRALKRIEILVLARHEIEAQAGADPSAAMQTTEGDS</sequence>
<keyword evidence="1" id="KW-0812">Transmembrane</keyword>
<accession>A0A238KTR6</accession>
<keyword evidence="1" id="KW-1133">Transmembrane helix</keyword>
<evidence type="ECO:0000313" key="2">
    <source>
        <dbReference type="EMBL" id="SMX46223.1"/>
    </source>
</evidence>
<dbReference type="RefSeq" id="WP_094022152.1">
    <property type="nucleotide sequence ID" value="NZ_FXYF01000009.1"/>
</dbReference>
<keyword evidence="3" id="KW-1185">Reference proteome</keyword>
<dbReference type="OrthoDB" id="8447559at2"/>